<evidence type="ECO:0000256" key="1">
    <source>
        <dbReference type="ARBA" id="ARBA00006601"/>
    </source>
</evidence>
<proteinExistence type="inferred from homology"/>
<dbReference type="Pfam" id="PF00984">
    <property type="entry name" value="UDPG_MGDP_dh"/>
    <property type="match status" value="1"/>
</dbReference>
<evidence type="ECO:0000256" key="2">
    <source>
        <dbReference type="ARBA" id="ARBA00023002"/>
    </source>
</evidence>
<evidence type="ECO:0000256" key="5">
    <source>
        <dbReference type="SAM" id="MobiDB-lite"/>
    </source>
</evidence>
<dbReference type="InterPro" id="IPR008927">
    <property type="entry name" value="6-PGluconate_DH-like_C_sf"/>
</dbReference>
<evidence type="ECO:0000256" key="4">
    <source>
        <dbReference type="PIRNR" id="PIRNR000124"/>
    </source>
</evidence>
<dbReference type="SUPFAM" id="SSF48179">
    <property type="entry name" value="6-phosphogluconate dehydrogenase C-terminal domain-like"/>
    <property type="match status" value="1"/>
</dbReference>
<dbReference type="InterPro" id="IPR001732">
    <property type="entry name" value="UDP-Glc/GDP-Man_DH_N"/>
</dbReference>
<dbReference type="InterPro" id="IPR036220">
    <property type="entry name" value="UDP-Glc/GDP-Man_DH_C_sf"/>
</dbReference>
<dbReference type="InterPro" id="IPR017476">
    <property type="entry name" value="UDP-Glc/GDP-Man"/>
</dbReference>
<dbReference type="Pfam" id="PF03721">
    <property type="entry name" value="UDPG_MGDP_dh_N"/>
    <property type="match status" value="1"/>
</dbReference>
<dbReference type="NCBIfam" id="TIGR03026">
    <property type="entry name" value="NDP-sugDHase"/>
    <property type="match status" value="1"/>
</dbReference>
<accession>A0ABQ3D5M6</accession>
<organism evidence="7 8">
    <name type="scientific">Streptomyces canarius</name>
    <dbReference type="NCBI Taxonomy" id="285453"/>
    <lineage>
        <taxon>Bacteria</taxon>
        <taxon>Bacillati</taxon>
        <taxon>Actinomycetota</taxon>
        <taxon>Actinomycetes</taxon>
        <taxon>Kitasatosporales</taxon>
        <taxon>Streptomycetaceae</taxon>
        <taxon>Streptomyces</taxon>
    </lineage>
</organism>
<keyword evidence="8" id="KW-1185">Reference proteome</keyword>
<dbReference type="RefSeq" id="WP_229917490.1">
    <property type="nucleotide sequence ID" value="NZ_BMVN01000031.1"/>
</dbReference>
<dbReference type="InterPro" id="IPR014027">
    <property type="entry name" value="UDP-Glc/GDP-Man_DH_C"/>
</dbReference>
<evidence type="ECO:0000256" key="3">
    <source>
        <dbReference type="ARBA" id="ARBA00023027"/>
    </source>
</evidence>
<feature type="region of interest" description="Disordered" evidence="5">
    <location>
        <begin position="1"/>
        <end position="28"/>
    </location>
</feature>
<dbReference type="InterPro" id="IPR014026">
    <property type="entry name" value="UDP-Glc/GDP-Man_DH_dimer"/>
</dbReference>
<dbReference type="PANTHER" id="PTHR43491:SF2">
    <property type="entry name" value="UDP-N-ACETYL-D-MANNOSAMINE DEHYDROGENASE"/>
    <property type="match status" value="1"/>
</dbReference>
<dbReference type="Proteomes" id="UP000653644">
    <property type="component" value="Unassembled WGS sequence"/>
</dbReference>
<keyword evidence="3" id="KW-0520">NAD</keyword>
<comment type="caution">
    <text evidence="7">The sequence shown here is derived from an EMBL/GenBank/DDBJ whole genome shotgun (WGS) entry which is preliminary data.</text>
</comment>
<evidence type="ECO:0000313" key="8">
    <source>
        <dbReference type="Proteomes" id="UP000653644"/>
    </source>
</evidence>
<sequence length="469" mass="49351">MHGDSGDTRNAPHTGNARDARDAGTEGTTARAPGAVCVIGLGYVGLTLAVTLAAQGRAVVGVERDRAIREQLARRQPHIHEAGLDLAGAVDSGRFTVTGDVPSGRTVDTYIVCVGTPVDESGRPDLTQVEGAVRAVAEQAADGCLVILRSTVPVGTSRRLLGELRSRRDIELAFCPERTVQGIAAQELRSLPQIVGAGSRRAGERAAALFRTLTPDIVEVSDLETAEIAKLACNAYRYTVFAFANEIARLCESVGVSSREVRQAAVAGYSRAAMPGAGPVGGACLPKDTAILSRAFADHGSPASALLDGVAGAHRATPVRVADRVTDRMARLTGSVPPVVALLGVAFKGHPETDDERSSPAVEIVARLRERYGDMTVRSHDPLVPLVRQQALGYRPCAEAKDAVDGANLVILGTDHASYAELELHWVTDRMASPGLVYDAWGLHTRHAASLGGGVEYLAFGEGRLAWTA</sequence>
<dbReference type="SUPFAM" id="SSF52413">
    <property type="entry name" value="UDP-glucose/GDP-mannose dehydrogenase C-terminal domain"/>
    <property type="match status" value="1"/>
</dbReference>
<keyword evidence="2" id="KW-0560">Oxidoreductase</keyword>
<evidence type="ECO:0000313" key="7">
    <source>
        <dbReference type="EMBL" id="GHA52227.1"/>
    </source>
</evidence>
<protein>
    <submittedName>
        <fullName evidence="7">Nucleotide sugar dehydrogenase</fullName>
    </submittedName>
</protein>
<dbReference type="EMBL" id="BMVN01000031">
    <property type="protein sequence ID" value="GHA52227.1"/>
    <property type="molecule type" value="Genomic_DNA"/>
</dbReference>
<gene>
    <name evidence="7" type="ORF">GCM10010345_66030</name>
</gene>
<dbReference type="PIRSF" id="PIRSF000124">
    <property type="entry name" value="UDPglc_GDPman_dh"/>
    <property type="match status" value="1"/>
</dbReference>
<name>A0ABQ3D5M6_9ACTN</name>
<comment type="similarity">
    <text evidence="1 4">Belongs to the UDP-glucose/GDP-mannose dehydrogenase family.</text>
</comment>
<evidence type="ECO:0000259" key="6">
    <source>
        <dbReference type="SMART" id="SM00984"/>
    </source>
</evidence>
<dbReference type="InterPro" id="IPR036291">
    <property type="entry name" value="NAD(P)-bd_dom_sf"/>
</dbReference>
<dbReference type="Gene3D" id="3.40.50.720">
    <property type="entry name" value="NAD(P)-binding Rossmann-like Domain"/>
    <property type="match status" value="2"/>
</dbReference>
<dbReference type="PANTHER" id="PTHR43491">
    <property type="entry name" value="UDP-N-ACETYL-D-MANNOSAMINE DEHYDROGENASE"/>
    <property type="match status" value="1"/>
</dbReference>
<feature type="domain" description="UDP-glucose/GDP-mannose dehydrogenase C-terminal" evidence="6">
    <location>
        <begin position="341"/>
        <end position="446"/>
    </location>
</feature>
<dbReference type="InterPro" id="IPR028359">
    <property type="entry name" value="UDP_ManNAc/GlcNAc_DH"/>
</dbReference>
<dbReference type="SMART" id="SM00984">
    <property type="entry name" value="UDPG_MGDP_dh_C"/>
    <property type="match status" value="1"/>
</dbReference>
<dbReference type="PIRSF" id="PIRSF500136">
    <property type="entry name" value="UDP_ManNAc_DH"/>
    <property type="match status" value="1"/>
</dbReference>
<dbReference type="SUPFAM" id="SSF51735">
    <property type="entry name" value="NAD(P)-binding Rossmann-fold domains"/>
    <property type="match status" value="1"/>
</dbReference>
<reference evidence="8" key="1">
    <citation type="journal article" date="2019" name="Int. J. Syst. Evol. Microbiol.">
        <title>The Global Catalogue of Microorganisms (GCM) 10K type strain sequencing project: providing services to taxonomists for standard genome sequencing and annotation.</title>
        <authorList>
            <consortium name="The Broad Institute Genomics Platform"/>
            <consortium name="The Broad Institute Genome Sequencing Center for Infectious Disease"/>
            <person name="Wu L."/>
            <person name="Ma J."/>
        </authorList>
    </citation>
    <scope>NUCLEOTIDE SEQUENCE [LARGE SCALE GENOMIC DNA]</scope>
    <source>
        <strain evidence="8">JCM 4733</strain>
    </source>
</reference>
<dbReference type="Pfam" id="PF03720">
    <property type="entry name" value="UDPG_MGDP_dh_C"/>
    <property type="match status" value="1"/>
</dbReference>